<accession>A0ACD4DLI1</accession>
<dbReference type="EMBL" id="CP107551">
    <property type="protein sequence ID" value="UYP20919.1"/>
    <property type="molecule type" value="Genomic_DNA"/>
</dbReference>
<protein>
    <submittedName>
        <fullName evidence="1">Pyridoxamine 5'-phosphate oxidase</fullName>
        <ecNumber evidence="1">1.4.3.5</ecNumber>
    </submittedName>
</protein>
<dbReference type="Proteomes" id="UP001156484">
    <property type="component" value="Chromosome"/>
</dbReference>
<reference evidence="1" key="1">
    <citation type="submission" date="2022-10" db="EMBL/GenBank/DDBJ databases">
        <title>Rhodococcus ferula Z13 complete genome.</title>
        <authorList>
            <person name="Long X."/>
            <person name="Zang M."/>
        </authorList>
    </citation>
    <scope>NUCLEOTIDE SEQUENCE</scope>
    <source>
        <strain evidence="1">Z13</strain>
    </source>
</reference>
<evidence type="ECO:0000313" key="1">
    <source>
        <dbReference type="EMBL" id="UYP20919.1"/>
    </source>
</evidence>
<name>A0ACD4DLI1_9NOCA</name>
<dbReference type="EC" id="1.4.3.5" evidence="1"/>
<proteinExistence type="predicted"/>
<sequence length="228" mass="25785">MPNPEGDDLARMRVDYGLTGSSDESRDDLDLDPAALADGWLSLLRRWFAAAVATGVTEPNAMVLATVDEQGRPASRTVLCKGIDDDGLTFFTNYESDKGRHLAANPYASATFLWLQAHRQVTVRGPVVRVPAEETEAYWRTRPRGSRLGAWASRQSRPVAERADLERALVEAAERYEVDDDIPVPPFWGGFRIRPESVEFWQGRPNRLHDRLRTRLVDGRWITERLQP</sequence>
<keyword evidence="2" id="KW-1185">Reference proteome</keyword>
<organism evidence="1 2">
    <name type="scientific">Rhodococcus sacchari</name>
    <dbReference type="NCBI Taxonomy" id="2962047"/>
    <lineage>
        <taxon>Bacteria</taxon>
        <taxon>Bacillati</taxon>
        <taxon>Actinomycetota</taxon>
        <taxon>Actinomycetes</taxon>
        <taxon>Mycobacteriales</taxon>
        <taxon>Nocardiaceae</taxon>
        <taxon>Rhodococcus</taxon>
    </lineage>
</organism>
<evidence type="ECO:0000313" key="2">
    <source>
        <dbReference type="Proteomes" id="UP001156484"/>
    </source>
</evidence>
<gene>
    <name evidence="1" type="primary">pdxH</name>
    <name evidence="1" type="ORF">OED52_03870</name>
</gene>
<keyword evidence="1" id="KW-0560">Oxidoreductase</keyword>